<keyword evidence="4 10" id="KW-0808">Transferase</keyword>
<dbReference type="Gene3D" id="3.40.50.300">
    <property type="entry name" value="P-loop containing nucleotide triphosphate hydrolases"/>
    <property type="match status" value="1"/>
</dbReference>
<dbReference type="EMBL" id="BSDP01000001">
    <property type="protein sequence ID" value="GLI27820.1"/>
    <property type="molecule type" value="Genomic_DNA"/>
</dbReference>
<dbReference type="RefSeq" id="WP_281884677.1">
    <property type="nucleotide sequence ID" value="NZ_BSDP01000001.1"/>
</dbReference>
<reference evidence="11" key="1">
    <citation type="submission" date="2022-12" db="EMBL/GenBank/DDBJ databases">
        <title>Reference genome sequencing for broad-spectrum identification of bacterial and archaeal isolates by mass spectrometry.</title>
        <authorList>
            <person name="Sekiguchi Y."/>
            <person name="Tourlousse D.M."/>
        </authorList>
    </citation>
    <scope>NUCLEOTIDE SEQUENCE</scope>
    <source>
        <strain evidence="11">14</strain>
    </source>
</reference>
<dbReference type="SUPFAM" id="SSF52540">
    <property type="entry name" value="P-loop containing nucleoside triphosphate hydrolases"/>
    <property type="match status" value="1"/>
</dbReference>
<evidence type="ECO:0000256" key="10">
    <source>
        <dbReference type="RuleBase" id="RU363066"/>
    </source>
</evidence>
<keyword evidence="8" id="KW-0311">Gluconate utilization</keyword>
<organism evidence="11 12">
    <name type="scientific">Agromyces rhizosphaerae</name>
    <dbReference type="NCBI Taxonomy" id="88374"/>
    <lineage>
        <taxon>Bacteria</taxon>
        <taxon>Bacillati</taxon>
        <taxon>Actinomycetota</taxon>
        <taxon>Actinomycetes</taxon>
        <taxon>Micrococcales</taxon>
        <taxon>Microbacteriaceae</taxon>
        <taxon>Agromyces</taxon>
    </lineage>
</organism>
<dbReference type="GO" id="GO:0019521">
    <property type="term" value="P:D-gluconate metabolic process"/>
    <property type="evidence" value="ECO:0007669"/>
    <property type="project" value="UniProtKB-KW"/>
</dbReference>
<keyword evidence="7 10" id="KW-0067">ATP-binding</keyword>
<evidence type="ECO:0000313" key="12">
    <source>
        <dbReference type="Proteomes" id="UP001144396"/>
    </source>
</evidence>
<comment type="similarity">
    <text evidence="2 10">Belongs to the gluconokinase GntK/GntV family.</text>
</comment>
<evidence type="ECO:0000256" key="5">
    <source>
        <dbReference type="ARBA" id="ARBA00022741"/>
    </source>
</evidence>
<comment type="catalytic activity">
    <reaction evidence="9 10">
        <text>D-gluconate + ATP = 6-phospho-D-gluconate + ADP + H(+)</text>
        <dbReference type="Rhea" id="RHEA:19433"/>
        <dbReference type="ChEBI" id="CHEBI:15378"/>
        <dbReference type="ChEBI" id="CHEBI:18391"/>
        <dbReference type="ChEBI" id="CHEBI:30616"/>
        <dbReference type="ChEBI" id="CHEBI:58759"/>
        <dbReference type="ChEBI" id="CHEBI:456216"/>
        <dbReference type="EC" id="2.7.1.12"/>
    </reaction>
</comment>
<evidence type="ECO:0000256" key="8">
    <source>
        <dbReference type="ARBA" id="ARBA00023064"/>
    </source>
</evidence>
<gene>
    <name evidence="11" type="primary">aroK</name>
    <name evidence="11" type="ORF">ARHIZOSPH14_20620</name>
</gene>
<dbReference type="PANTHER" id="PTHR43442">
    <property type="entry name" value="GLUCONOKINASE-RELATED"/>
    <property type="match status" value="1"/>
</dbReference>
<dbReference type="GO" id="GO:0005524">
    <property type="term" value="F:ATP binding"/>
    <property type="evidence" value="ECO:0007669"/>
    <property type="project" value="UniProtKB-KW"/>
</dbReference>
<keyword evidence="6 10" id="KW-0418">Kinase</keyword>
<dbReference type="Pfam" id="PF13671">
    <property type="entry name" value="AAA_33"/>
    <property type="match status" value="1"/>
</dbReference>
<dbReference type="NCBIfam" id="TIGR01313">
    <property type="entry name" value="therm_gnt_kin"/>
    <property type="match status" value="1"/>
</dbReference>
<comment type="caution">
    <text evidence="11">The sequence shown here is derived from an EMBL/GenBank/DDBJ whole genome shotgun (WGS) entry which is preliminary data.</text>
</comment>
<dbReference type="GO" id="GO:0005737">
    <property type="term" value="C:cytoplasm"/>
    <property type="evidence" value="ECO:0007669"/>
    <property type="project" value="TreeGrafter"/>
</dbReference>
<dbReference type="InterPro" id="IPR027417">
    <property type="entry name" value="P-loop_NTPase"/>
</dbReference>
<evidence type="ECO:0000256" key="2">
    <source>
        <dbReference type="ARBA" id="ARBA00008420"/>
    </source>
</evidence>
<dbReference type="InterPro" id="IPR006001">
    <property type="entry name" value="Therm_gnt_kin"/>
</dbReference>
<evidence type="ECO:0000256" key="6">
    <source>
        <dbReference type="ARBA" id="ARBA00022777"/>
    </source>
</evidence>
<dbReference type="AlphaFoldDB" id="A0A9W6CWW2"/>
<dbReference type="Proteomes" id="UP001144396">
    <property type="component" value="Unassembled WGS sequence"/>
</dbReference>
<comment type="pathway">
    <text evidence="1">Carbohydrate acid metabolism.</text>
</comment>
<evidence type="ECO:0000256" key="1">
    <source>
        <dbReference type="ARBA" id="ARBA00004761"/>
    </source>
</evidence>
<protein>
    <recommendedName>
        <fullName evidence="3 10">Gluconokinase</fullName>
        <ecNumber evidence="3 10">2.7.1.12</ecNumber>
    </recommendedName>
</protein>
<evidence type="ECO:0000313" key="11">
    <source>
        <dbReference type="EMBL" id="GLI27820.1"/>
    </source>
</evidence>
<sequence>MSTRAEVTTLPPTVVMGVSAAGKSSVGRAIAARSGAAFADGDDLHPAANVAKMARGEPLDDADRAPWLDEVGATLARHGDDGIVVACSALKRAYRDRIRRAAPATRFVFLSGTPELLAERAGARTGHFMPPALLASQLAALEPLAPDEAGVTLDIADPVDALAADAVAALRESR</sequence>
<evidence type="ECO:0000256" key="7">
    <source>
        <dbReference type="ARBA" id="ARBA00022840"/>
    </source>
</evidence>
<proteinExistence type="inferred from homology"/>
<accession>A0A9W6CWW2</accession>
<dbReference type="GO" id="GO:0046316">
    <property type="term" value="F:gluconokinase activity"/>
    <property type="evidence" value="ECO:0007669"/>
    <property type="project" value="UniProtKB-EC"/>
</dbReference>
<name>A0A9W6CWW2_9MICO</name>
<evidence type="ECO:0000256" key="4">
    <source>
        <dbReference type="ARBA" id="ARBA00022679"/>
    </source>
</evidence>
<keyword evidence="12" id="KW-1185">Reference proteome</keyword>
<dbReference type="PANTHER" id="PTHR43442:SF3">
    <property type="entry name" value="GLUCONOKINASE-RELATED"/>
    <property type="match status" value="1"/>
</dbReference>
<dbReference type="FunFam" id="3.40.50.300:FF:000522">
    <property type="entry name" value="Gluconokinase"/>
    <property type="match status" value="1"/>
</dbReference>
<evidence type="ECO:0000256" key="9">
    <source>
        <dbReference type="ARBA" id="ARBA00048090"/>
    </source>
</evidence>
<dbReference type="EC" id="2.7.1.12" evidence="3 10"/>
<evidence type="ECO:0000256" key="3">
    <source>
        <dbReference type="ARBA" id="ARBA00012054"/>
    </source>
</evidence>
<keyword evidence="5 10" id="KW-0547">Nucleotide-binding</keyword>
<dbReference type="CDD" id="cd02021">
    <property type="entry name" value="GntK"/>
    <property type="match status" value="1"/>
</dbReference>